<evidence type="ECO:0000313" key="13">
    <source>
        <dbReference type="EMBL" id="CAA9305935.1"/>
    </source>
</evidence>
<feature type="transmembrane region" description="Helical" evidence="9">
    <location>
        <begin position="457"/>
        <end position="477"/>
    </location>
</feature>
<keyword evidence="3" id="KW-0479">Metal-binding</keyword>
<name>A0A6J4KKI4_9CYAN</name>
<evidence type="ECO:0000259" key="12">
    <source>
        <dbReference type="PROSITE" id="PS51379"/>
    </source>
</evidence>
<feature type="transmembrane region" description="Helical" evidence="9">
    <location>
        <begin position="791"/>
        <end position="811"/>
    </location>
</feature>
<dbReference type="Gene3D" id="2.60.120.10">
    <property type="entry name" value="Jelly Rolls"/>
    <property type="match status" value="1"/>
</dbReference>
<evidence type="ECO:0000259" key="10">
    <source>
        <dbReference type="PROSITE" id="PS50042"/>
    </source>
</evidence>
<feature type="transmembrane region" description="Helical" evidence="9">
    <location>
        <begin position="823"/>
        <end position="841"/>
    </location>
</feature>
<evidence type="ECO:0000256" key="7">
    <source>
        <dbReference type="ARBA" id="ARBA00023014"/>
    </source>
</evidence>
<reference evidence="13" key="1">
    <citation type="submission" date="2020-02" db="EMBL/GenBank/DDBJ databases">
        <authorList>
            <person name="Meier V. D."/>
        </authorList>
    </citation>
    <scope>NUCLEOTIDE SEQUENCE</scope>
    <source>
        <strain evidence="13">AVDCRST_MAG94</strain>
    </source>
</reference>
<dbReference type="InterPro" id="IPR027417">
    <property type="entry name" value="P-loop_NTPase"/>
</dbReference>
<dbReference type="InterPro" id="IPR002078">
    <property type="entry name" value="Sigma_54_int"/>
</dbReference>
<dbReference type="Pfam" id="PF12801">
    <property type="entry name" value="Fer4_5"/>
    <property type="match status" value="2"/>
</dbReference>
<feature type="domain" description="4Fe-4S ferredoxin-type" evidence="12">
    <location>
        <begin position="623"/>
        <end position="653"/>
    </location>
</feature>
<feature type="domain" description="Cyclic nucleotide-binding" evidence="10">
    <location>
        <begin position="15"/>
        <end position="134"/>
    </location>
</feature>
<dbReference type="InterPro" id="IPR017896">
    <property type="entry name" value="4Fe4S_Fe-S-bd"/>
</dbReference>
<feature type="transmembrane region" description="Helical" evidence="9">
    <location>
        <begin position="538"/>
        <end position="559"/>
    </location>
</feature>
<dbReference type="PROSITE" id="PS00198">
    <property type="entry name" value="4FE4S_FER_1"/>
    <property type="match status" value="1"/>
</dbReference>
<dbReference type="SUPFAM" id="SSF54862">
    <property type="entry name" value="4Fe-4S ferredoxins"/>
    <property type="match status" value="1"/>
</dbReference>
<dbReference type="AlphaFoldDB" id="A0A6J4KKI4"/>
<dbReference type="GO" id="GO:0046872">
    <property type="term" value="F:metal ion binding"/>
    <property type="evidence" value="ECO:0007669"/>
    <property type="project" value="UniProtKB-KW"/>
</dbReference>
<keyword evidence="9" id="KW-1133">Transmembrane helix</keyword>
<evidence type="ECO:0000256" key="3">
    <source>
        <dbReference type="ARBA" id="ARBA00022723"/>
    </source>
</evidence>
<feature type="transmembrane region" description="Helical" evidence="9">
    <location>
        <begin position="738"/>
        <end position="758"/>
    </location>
</feature>
<keyword evidence="8 9" id="KW-0472">Membrane</keyword>
<dbReference type="CDD" id="cd00009">
    <property type="entry name" value="AAA"/>
    <property type="match status" value="1"/>
</dbReference>
<gene>
    <name evidence="13" type="ORF">AVDCRST_MAG94-679</name>
</gene>
<feature type="transmembrane region" description="Helical" evidence="9">
    <location>
        <begin position="513"/>
        <end position="532"/>
    </location>
</feature>
<organism evidence="13">
    <name type="scientific">uncultured Leptolyngbya sp</name>
    <dbReference type="NCBI Taxonomy" id="332963"/>
    <lineage>
        <taxon>Bacteria</taxon>
        <taxon>Bacillati</taxon>
        <taxon>Cyanobacteriota</taxon>
        <taxon>Cyanophyceae</taxon>
        <taxon>Leptolyngbyales</taxon>
        <taxon>Leptolyngbyaceae</taxon>
        <taxon>Leptolyngbya group</taxon>
        <taxon>Leptolyngbya</taxon>
        <taxon>environmental samples</taxon>
    </lineage>
</organism>
<dbReference type="InterPro" id="IPR017900">
    <property type="entry name" value="4Fe4S_Fe_S_CS"/>
</dbReference>
<dbReference type="Gene3D" id="3.40.50.300">
    <property type="entry name" value="P-loop containing nucleotide triphosphate hydrolases"/>
    <property type="match status" value="1"/>
</dbReference>
<dbReference type="SUPFAM" id="SSF52540">
    <property type="entry name" value="P-loop containing nucleoside triphosphate hydrolases"/>
    <property type="match status" value="1"/>
</dbReference>
<keyword evidence="2" id="KW-1003">Cell membrane</keyword>
<dbReference type="GO" id="GO:0051536">
    <property type="term" value="F:iron-sulfur cluster binding"/>
    <property type="evidence" value="ECO:0007669"/>
    <property type="project" value="UniProtKB-KW"/>
</dbReference>
<dbReference type="SMART" id="SM00100">
    <property type="entry name" value="cNMP"/>
    <property type="match status" value="1"/>
</dbReference>
<accession>A0A6J4KKI4</accession>
<dbReference type="PANTHER" id="PTHR30224:SF4">
    <property type="entry name" value="ELECTRON TRANSPORT PROTEIN YCCM-RELATED"/>
    <property type="match status" value="1"/>
</dbReference>
<feature type="transmembrane region" description="Helical" evidence="9">
    <location>
        <begin position="426"/>
        <end position="445"/>
    </location>
</feature>
<dbReference type="CDD" id="cd00038">
    <property type="entry name" value="CAP_ED"/>
    <property type="match status" value="1"/>
</dbReference>
<evidence type="ECO:0000259" key="11">
    <source>
        <dbReference type="PROSITE" id="PS50045"/>
    </source>
</evidence>
<dbReference type="InterPro" id="IPR058031">
    <property type="entry name" value="AAA_lid_NorR"/>
</dbReference>
<evidence type="ECO:0000256" key="9">
    <source>
        <dbReference type="SAM" id="Phobius"/>
    </source>
</evidence>
<dbReference type="PROSITE" id="PS50042">
    <property type="entry name" value="CNMP_BINDING_3"/>
    <property type="match status" value="1"/>
</dbReference>
<keyword evidence="9" id="KW-0812">Transmembrane</keyword>
<keyword evidence="6" id="KW-0408">Iron</keyword>
<dbReference type="Pfam" id="PF25601">
    <property type="entry name" value="AAA_lid_14"/>
    <property type="match status" value="1"/>
</dbReference>
<evidence type="ECO:0000256" key="1">
    <source>
        <dbReference type="ARBA" id="ARBA00004236"/>
    </source>
</evidence>
<keyword evidence="5" id="KW-0067">ATP-binding</keyword>
<dbReference type="EMBL" id="CADCTY010000224">
    <property type="protein sequence ID" value="CAA9305935.1"/>
    <property type="molecule type" value="Genomic_DNA"/>
</dbReference>
<dbReference type="PROSITE" id="PS50045">
    <property type="entry name" value="SIGMA54_INTERACT_4"/>
    <property type="match status" value="1"/>
</dbReference>
<proteinExistence type="predicted"/>
<dbReference type="GO" id="GO:0005524">
    <property type="term" value="F:ATP binding"/>
    <property type="evidence" value="ECO:0007669"/>
    <property type="project" value="InterPro"/>
</dbReference>
<dbReference type="InterPro" id="IPR000595">
    <property type="entry name" value="cNMP-bd_dom"/>
</dbReference>
<keyword evidence="4" id="KW-0547">Nucleotide-binding</keyword>
<evidence type="ECO:0000256" key="5">
    <source>
        <dbReference type="ARBA" id="ARBA00022840"/>
    </source>
</evidence>
<keyword evidence="7" id="KW-0411">Iron-sulfur</keyword>
<dbReference type="Pfam" id="PF00027">
    <property type="entry name" value="cNMP_binding"/>
    <property type="match status" value="1"/>
</dbReference>
<protein>
    <submittedName>
        <fullName evidence="13">Transcriptional regulatory protein tyrR</fullName>
    </submittedName>
</protein>
<dbReference type="InterPro" id="IPR018490">
    <property type="entry name" value="cNMP-bd_dom_sf"/>
</dbReference>
<evidence type="ECO:0000256" key="2">
    <source>
        <dbReference type="ARBA" id="ARBA00022475"/>
    </source>
</evidence>
<dbReference type="InterPro" id="IPR052378">
    <property type="entry name" value="NosR_regulator"/>
</dbReference>
<feature type="transmembrane region" description="Helical" evidence="9">
    <location>
        <begin position="666"/>
        <end position="683"/>
    </location>
</feature>
<dbReference type="InterPro" id="IPR014710">
    <property type="entry name" value="RmlC-like_jellyroll"/>
</dbReference>
<dbReference type="SUPFAM" id="SSF51206">
    <property type="entry name" value="cAMP-binding domain-like"/>
    <property type="match status" value="1"/>
</dbReference>
<dbReference type="PROSITE" id="PS51379">
    <property type="entry name" value="4FE4S_FER_2"/>
    <property type="match status" value="1"/>
</dbReference>
<dbReference type="Pfam" id="PF00158">
    <property type="entry name" value="Sigma54_activat"/>
    <property type="match status" value="1"/>
</dbReference>
<dbReference type="GO" id="GO:0006355">
    <property type="term" value="P:regulation of DNA-templated transcription"/>
    <property type="evidence" value="ECO:0007669"/>
    <property type="project" value="InterPro"/>
</dbReference>
<dbReference type="PANTHER" id="PTHR30224">
    <property type="entry name" value="ELECTRON TRANSPORT PROTEIN"/>
    <property type="match status" value="1"/>
</dbReference>
<evidence type="ECO:0000256" key="6">
    <source>
        <dbReference type="ARBA" id="ARBA00023004"/>
    </source>
</evidence>
<dbReference type="Gene3D" id="1.10.8.60">
    <property type="match status" value="1"/>
</dbReference>
<evidence type="ECO:0000256" key="4">
    <source>
        <dbReference type="ARBA" id="ARBA00022741"/>
    </source>
</evidence>
<sequence length="844" mass="94666">MNQAEKVVWLREQTSLSALSDGVLNAIAAAMQEESVQENRRLVLEDTFPDALYMLKTGRMESYRTSKTGLANAVSLLPGSILYLKELSLEQPAEQTVITLTDCVVWTIAKADFLAIVQQFPELTQTLSRQLATALDEVSAQLTYERERQTALRPYLVPKVRRGIVGSSRYATRLRQEIKKAASDRRSVLVFGEPGLGKDNATALIHFGSRCRQEPMIKIDCDTIQTSGSELFGRVGGKPGLLEWLGEGTLLLNNVQELTPDLQTKLVRLLETGEYEPIGREGEPPPAPRVSQARLVMTSEKVLPALERKKLVGHIIRVPPLRVRKADILSQVEYYLSLYCRARGLAKPTVTPEALRRLQGYDFPGNLTELENLVERALLQSNGAAALTEEVFWAVSVKTRRFRVNLLNAAPKLRQFLRSPWYPDRINYGFTLGFFAVVVAVLMLGPQSRDRNIALNFFWAWWWMLILATFPFVGRLWCSVCPFMIYGELAQKISLWLYPRQLLPWPRQQAEKWGGWFLFGMFTLILLWEELWNLEDTAYLSGCLLLLITAGAVVCSMLFERRFWCRYLCPIGGMNGLFAKLSMVELRAQQGICSATCTTYQCYKGGPQKGEGQETGGCPLYSHPAQLEDNRDCVLCMTCLKACPHRSVELNLRPPGIELWTTHQPMYAEICLLFLLLGAVFLHRLPELEVQFGWQLHLENFGIHAGVSLVALLVPGAIAIAAHSLIRLLQRSYKPRPFLELAYGYLPLVLGASLAHYLKLGLTEAGQVIPVTFATFGFGTASLPIATVDPAVIAFLQSVTLIFSFWCSVILTQKLARQSILNLLPQHLALLAIGSFAWKVIVGW</sequence>
<feature type="domain" description="Sigma-54 factor interaction" evidence="11">
    <location>
        <begin position="164"/>
        <end position="379"/>
    </location>
</feature>
<comment type="subcellular location">
    <subcellularLocation>
        <location evidence="1">Cell membrane</location>
    </subcellularLocation>
</comment>
<evidence type="ECO:0000256" key="8">
    <source>
        <dbReference type="ARBA" id="ARBA00023136"/>
    </source>
</evidence>
<dbReference type="GO" id="GO:0005886">
    <property type="term" value="C:plasma membrane"/>
    <property type="evidence" value="ECO:0007669"/>
    <property type="project" value="UniProtKB-SubCell"/>
</dbReference>
<feature type="transmembrane region" description="Helical" evidence="9">
    <location>
        <begin position="703"/>
        <end position="726"/>
    </location>
</feature>